<dbReference type="Proteomes" id="UP000293952">
    <property type="component" value="Unassembled WGS sequence"/>
</dbReference>
<comment type="caution">
    <text evidence="2">The sequence shown here is derived from an EMBL/GenBank/DDBJ whole genome shotgun (WGS) entry which is preliminary data.</text>
</comment>
<feature type="transmembrane region" description="Helical" evidence="1">
    <location>
        <begin position="29"/>
        <end position="45"/>
    </location>
</feature>
<feature type="transmembrane region" description="Helical" evidence="1">
    <location>
        <begin position="181"/>
        <end position="205"/>
    </location>
</feature>
<evidence type="ECO:0000313" key="3">
    <source>
        <dbReference type="Proteomes" id="UP000293952"/>
    </source>
</evidence>
<feature type="transmembrane region" description="Helical" evidence="1">
    <location>
        <begin position="7"/>
        <end position="23"/>
    </location>
</feature>
<evidence type="ECO:0000256" key="1">
    <source>
        <dbReference type="SAM" id="Phobius"/>
    </source>
</evidence>
<feature type="transmembrane region" description="Helical" evidence="1">
    <location>
        <begin position="382"/>
        <end position="403"/>
    </location>
</feature>
<proteinExistence type="predicted"/>
<reference evidence="2 3" key="1">
    <citation type="submission" date="2019-02" db="EMBL/GenBank/DDBJ databases">
        <title>Genome sequence of the sea-ice species Brumimicrobium glaciale.</title>
        <authorList>
            <person name="Bowman J.P."/>
        </authorList>
    </citation>
    <scope>NUCLEOTIDE SEQUENCE [LARGE SCALE GENOMIC DNA]</scope>
    <source>
        <strain evidence="2 3">IC156</strain>
    </source>
</reference>
<sequence length="503" mass="59915">MTSNKRDILAVILFSILFTFLFHQKALGLNLLIAEVVLISWLVFSKQFQFKGLYPISVGIGFVITSLATIFTHSLFSYILHFIVFFIFIGLIIYPQTKSLLNSVGQAFSNIFESQGQFFRKLTSSRIKGRKLSTYTRKASIFVIPILIILFFVYIYRNSNPVFDGLVNDTWNFIGDKLNSIFATFDFLLFMTFIICLFISIFLLIRIPNKELIKLDKNANEKLQRKRRIELKYFRPNGLINEYKSGVFLLVILNLMILVLNFIDIKWVWFNFEWEGQYLKQFVHEGTYLLIFSIIISIVLVLFYFRKNLNFYKNNKLLKYLSYIWLIQNGILTISVAVRNFWYINYFALAYKRIGVIIFLILCLYGLYTVFMKVKHRKSRFYLFKTNFNAFVLVLVISSLFNWDSIIAKYNFRNSDTSFLHLNYMSTLSDKSLPYLDKTLLELEQIEIIQNEKFPFGRDYMTSERYFNVIEMRKENFRDKWESKGFLSWNYPEYKAYQKLFKD</sequence>
<feature type="transmembrane region" description="Helical" evidence="1">
    <location>
        <begin position="76"/>
        <end position="94"/>
    </location>
</feature>
<dbReference type="Pfam" id="PF13687">
    <property type="entry name" value="DUF4153"/>
    <property type="match status" value="1"/>
</dbReference>
<feature type="transmembrane region" description="Helical" evidence="1">
    <location>
        <begin position="350"/>
        <end position="370"/>
    </location>
</feature>
<feature type="transmembrane region" description="Helical" evidence="1">
    <location>
        <begin position="247"/>
        <end position="268"/>
    </location>
</feature>
<dbReference type="RefSeq" id="WP_130092671.1">
    <property type="nucleotide sequence ID" value="NZ_SETE01000002.1"/>
</dbReference>
<dbReference type="EMBL" id="SETE01000002">
    <property type="protein sequence ID" value="RYM34662.1"/>
    <property type="molecule type" value="Genomic_DNA"/>
</dbReference>
<name>A0A4Q4KMU6_9FLAO</name>
<protein>
    <submittedName>
        <fullName evidence="2">DUF4173 domain-containing protein</fullName>
    </submittedName>
</protein>
<keyword evidence="1" id="KW-0812">Transmembrane</keyword>
<feature type="transmembrane region" description="Helical" evidence="1">
    <location>
        <begin position="288"/>
        <end position="305"/>
    </location>
</feature>
<dbReference type="OrthoDB" id="627992at2"/>
<evidence type="ECO:0000313" key="2">
    <source>
        <dbReference type="EMBL" id="RYM34662.1"/>
    </source>
</evidence>
<accession>A0A4Q4KMU6</accession>
<feature type="transmembrane region" description="Helical" evidence="1">
    <location>
        <begin position="52"/>
        <end position="70"/>
    </location>
</feature>
<gene>
    <name evidence="2" type="ORF">ERX46_04615</name>
</gene>
<keyword evidence="1" id="KW-1133">Transmembrane helix</keyword>
<dbReference type="AlphaFoldDB" id="A0A4Q4KMU6"/>
<feature type="transmembrane region" description="Helical" evidence="1">
    <location>
        <begin position="139"/>
        <end position="156"/>
    </location>
</feature>
<feature type="transmembrane region" description="Helical" evidence="1">
    <location>
        <begin position="317"/>
        <end position="338"/>
    </location>
</feature>
<keyword evidence="1" id="KW-0472">Membrane</keyword>
<dbReference type="InterPro" id="IPR025291">
    <property type="entry name" value="DUF4153"/>
</dbReference>
<keyword evidence="3" id="KW-1185">Reference proteome</keyword>
<organism evidence="2 3">
    <name type="scientific">Brumimicrobium glaciale</name>
    <dbReference type="NCBI Taxonomy" id="200475"/>
    <lineage>
        <taxon>Bacteria</taxon>
        <taxon>Pseudomonadati</taxon>
        <taxon>Bacteroidota</taxon>
        <taxon>Flavobacteriia</taxon>
        <taxon>Flavobacteriales</taxon>
        <taxon>Crocinitomicaceae</taxon>
        <taxon>Brumimicrobium</taxon>
    </lineage>
</organism>